<dbReference type="Proteomes" id="UP000000559">
    <property type="component" value="Chromosome 2"/>
</dbReference>
<feature type="transmembrane region" description="Helical" evidence="1">
    <location>
        <begin position="32"/>
        <end position="51"/>
    </location>
</feature>
<dbReference type="KEGG" id="cal:CAALFM_C209830CA"/>
<dbReference type="InParanoid" id="A0A1D8PIL9"/>
<keyword evidence="1" id="KW-0812">Transmembrane</keyword>
<accession>A0A1D8PIL9</accession>
<dbReference type="RefSeq" id="XP_019330814.1">
    <property type="nucleotide sequence ID" value="XM_019475269.1"/>
</dbReference>
<evidence type="ECO:0000313" key="3">
    <source>
        <dbReference type="EMBL" id="AOW27961.1"/>
    </source>
</evidence>
<keyword evidence="4" id="KW-1185">Reference proteome</keyword>
<dbReference type="CGD" id="CAL0000200718">
    <property type="gene designation" value="orf19.1367.1"/>
</dbReference>
<dbReference type="EMBL" id="CP017624">
    <property type="protein sequence ID" value="AOW27961.1"/>
    <property type="molecule type" value="Genomic_DNA"/>
</dbReference>
<dbReference type="SMR" id="A0A1D8PIL9"/>
<reference evidence="3 4" key="3">
    <citation type="journal article" date="2013" name="Genome Biol.">
        <title>Assembly of a phased diploid Candida albicans genome facilitates allele-specific measurements and provides a simple model for repeat and indel structure.</title>
        <authorList>
            <person name="Muzzey D."/>
            <person name="Schwartz K."/>
            <person name="Weissman J.S."/>
            <person name="Sherlock G."/>
        </authorList>
    </citation>
    <scope>NUCLEOTIDE SEQUENCE [LARGE SCALE GENOMIC DNA]</scope>
    <source>
        <strain evidence="4">SC5314 / ATCC MYA-2876</strain>
    </source>
</reference>
<dbReference type="VEuPathDB" id="FungiDB:C2_09830C_A"/>
<dbReference type="OrthoDB" id="15108at2759"/>
<evidence type="ECO:0000256" key="1">
    <source>
        <dbReference type="SAM" id="Phobius"/>
    </source>
</evidence>
<keyword evidence="1" id="KW-1133">Transmembrane helix</keyword>
<evidence type="ECO:0000313" key="4">
    <source>
        <dbReference type="Proteomes" id="UP000000559"/>
    </source>
</evidence>
<evidence type="ECO:0008006" key="5">
    <source>
        <dbReference type="Google" id="ProtNLM"/>
    </source>
</evidence>
<reference evidence="3 4" key="1">
    <citation type="journal article" date="2004" name="Proc. Natl. Acad. Sci. U.S.A.">
        <title>The diploid genome sequence of Candida albicans.</title>
        <authorList>
            <person name="Jones T."/>
            <person name="Federspiel N.A."/>
            <person name="Chibana H."/>
            <person name="Dungan J."/>
            <person name="Kalman S."/>
            <person name="Magee B.B."/>
            <person name="Newport G."/>
            <person name="Thorstenson Y.R."/>
            <person name="Agabian N."/>
            <person name="Magee P.T."/>
            <person name="Davis R.W."/>
            <person name="Scherer S."/>
        </authorList>
    </citation>
    <scope>NUCLEOTIDE SEQUENCE [LARGE SCALE GENOMIC DNA]</scope>
    <source>
        <strain evidence="4">SC5314 / ATCC MYA-2876</strain>
    </source>
</reference>
<dbReference type="OMA" id="EKMGHYF"/>
<name>A0A1D8PIL9_CANAL</name>
<evidence type="ECO:0000313" key="2">
    <source>
        <dbReference type="CGD" id="CAL0000200718"/>
    </source>
</evidence>
<dbReference type="AlphaFoldDB" id="A0A1D8PIL9"/>
<dbReference type="GeneID" id="30515161"/>
<keyword evidence="1" id="KW-0472">Membrane</keyword>
<reference evidence="3 4" key="2">
    <citation type="journal article" date="2007" name="Genome Biol.">
        <title>Assembly of the Candida albicans genome into sixteen supercontigs aligned on the eight chromosomes.</title>
        <authorList>
            <person name="van het Hoog M."/>
            <person name="Rast T.J."/>
            <person name="Martchenko M."/>
            <person name="Grindle S."/>
            <person name="Dignard D."/>
            <person name="Hogues H."/>
            <person name="Cuomo C."/>
            <person name="Berriman M."/>
            <person name="Scherer S."/>
            <person name="Magee B.B."/>
            <person name="Whiteway M."/>
            <person name="Chibana H."/>
            <person name="Nantel A."/>
            <person name="Magee P.T."/>
        </authorList>
    </citation>
    <scope>GENOME REANNOTATION</scope>
    <source>
        <strain evidence="4">SC5314 / ATCC MYA-2876</strain>
    </source>
</reference>
<protein>
    <recommendedName>
        <fullName evidence="5">Complex I-B15</fullName>
    </recommendedName>
</protein>
<sequence length="80" mass="9452">MAGTLFPDKQFEKFNVAREKMGHYFRFKPRSVFFNIIWMGIIPVGLFYVAYGNEGKVSITDRFRKKPILAKDYVPRSKQE</sequence>
<proteinExistence type="predicted"/>
<gene>
    <name evidence="3" type="ordered locus">CAALFM_C209830CA</name>
    <name evidence="2" type="ordered locus">orf19.1367.1</name>
</gene>
<organism evidence="3 4">
    <name type="scientific">Candida albicans (strain SC5314 / ATCC MYA-2876)</name>
    <name type="common">Yeast</name>
    <dbReference type="NCBI Taxonomy" id="237561"/>
    <lineage>
        <taxon>Eukaryota</taxon>
        <taxon>Fungi</taxon>
        <taxon>Dikarya</taxon>
        <taxon>Ascomycota</taxon>
        <taxon>Saccharomycotina</taxon>
        <taxon>Pichiomycetes</taxon>
        <taxon>Debaryomycetaceae</taxon>
        <taxon>Candida/Lodderomyces clade</taxon>
        <taxon>Candida</taxon>
    </lineage>
</organism>